<evidence type="ECO:0000313" key="2">
    <source>
        <dbReference type="Proteomes" id="UP000229056"/>
    </source>
</evidence>
<sequence length="318" mass="37846">MDSKKLEIAILSTICYFDIFDYPLTLLEIWQWLWLDTNTEKQIELKDIKDILITSRYLNDRLKCSKGFYFLNSRDDIILTRLRRYALASNKNKIAKRGIEAIKFLPFIKLVGLCNNSGNNNIRDDSDIDLFIVTSKNRLFIARFLVTVLISLMRLRRHDQKIANRLCLSFYASEDDLDFSKIKIIDNDVYLIYWIVNLFPIYDRGSYDIFLKKNSWIKKYVPNYLSKYGSHWRRVDGTRSSKTTVRLLEYILDGWFGNKLEKTLKAIQFIKMSKNNKSLAKENDSRVIISDTMLKFHENDRRLMYQNMFINKLKEIVK</sequence>
<evidence type="ECO:0000313" key="1">
    <source>
        <dbReference type="EMBL" id="PIS06418.1"/>
    </source>
</evidence>
<comment type="caution">
    <text evidence="1">The sequence shown here is derived from an EMBL/GenBank/DDBJ whole genome shotgun (WGS) entry which is preliminary data.</text>
</comment>
<accession>A0A2H0W4Y4</accession>
<dbReference type="EMBL" id="PEZY01000004">
    <property type="protein sequence ID" value="PIS06418.1"/>
    <property type="molecule type" value="Genomic_DNA"/>
</dbReference>
<dbReference type="AlphaFoldDB" id="A0A2H0W4Y4"/>
<gene>
    <name evidence="1" type="ORF">COT80_00545</name>
</gene>
<reference evidence="2" key="1">
    <citation type="submission" date="2017-09" db="EMBL/GenBank/DDBJ databases">
        <title>Depth-based differentiation of microbial function through sediment-hosted aquifers and enrichment of novel symbionts in the deep terrestrial subsurface.</title>
        <authorList>
            <person name="Probst A.J."/>
            <person name="Ladd B."/>
            <person name="Jarett J.K."/>
            <person name="Geller-Mcgrath D.E."/>
            <person name="Sieber C.M.K."/>
            <person name="Emerson J.B."/>
            <person name="Anantharaman K."/>
            <person name="Thomas B.C."/>
            <person name="Malmstrom R."/>
            <person name="Stieglmeier M."/>
            <person name="Klingl A."/>
            <person name="Woyke T."/>
            <person name="Ryan C.M."/>
            <person name="Banfield J.F."/>
        </authorList>
    </citation>
    <scope>NUCLEOTIDE SEQUENCE [LARGE SCALE GENOMIC DNA]</scope>
</reference>
<organism evidence="1 2">
    <name type="scientific">Candidatus Buchananbacteria bacterium CG10_big_fil_rev_8_21_14_0_10_33_19</name>
    <dbReference type="NCBI Taxonomy" id="1974525"/>
    <lineage>
        <taxon>Bacteria</taxon>
        <taxon>Candidatus Buchananiibacteriota</taxon>
    </lineage>
</organism>
<proteinExistence type="predicted"/>
<dbReference type="Proteomes" id="UP000229056">
    <property type="component" value="Unassembled WGS sequence"/>
</dbReference>
<protein>
    <recommendedName>
        <fullName evidence="3">Polymerase nucleotidyl transferase domain-containing protein</fullName>
    </recommendedName>
</protein>
<evidence type="ECO:0008006" key="3">
    <source>
        <dbReference type="Google" id="ProtNLM"/>
    </source>
</evidence>
<name>A0A2H0W4Y4_9BACT</name>